<comment type="similarity">
    <text evidence="2">Belongs to the acetate uptake transporter (AceTr) (TC 2.A.96) family.</text>
</comment>
<dbReference type="PANTHER" id="PTHR31123:SF1">
    <property type="entry name" value="ACCUMULATION OF DYADS PROTEIN 2-RELATED"/>
    <property type="match status" value="1"/>
</dbReference>
<keyword evidence="5 6" id="KW-0472">Membrane</keyword>
<evidence type="ECO:0000256" key="4">
    <source>
        <dbReference type="ARBA" id="ARBA00022989"/>
    </source>
</evidence>
<dbReference type="RefSeq" id="XP_056787314.1">
    <property type="nucleotide sequence ID" value="XM_056937449.1"/>
</dbReference>
<dbReference type="EMBL" id="JAPWDQ010000011">
    <property type="protein sequence ID" value="KAJ5475561.1"/>
    <property type="molecule type" value="Genomic_DNA"/>
</dbReference>
<comment type="caution">
    <text evidence="7">The sequence shown here is derived from an EMBL/GenBank/DDBJ whole genome shotgun (WGS) entry which is preliminary data.</text>
</comment>
<dbReference type="AlphaFoldDB" id="A0A9W9WUH0"/>
<dbReference type="PANTHER" id="PTHR31123">
    <property type="entry name" value="ACCUMULATION OF DYADS PROTEIN 2-RELATED"/>
    <property type="match status" value="1"/>
</dbReference>
<accession>A0A9W9WUH0</accession>
<comment type="subcellular location">
    <subcellularLocation>
        <location evidence="1">Membrane</location>
        <topology evidence="1">Multi-pass membrane protein</topology>
    </subcellularLocation>
</comment>
<evidence type="ECO:0000313" key="7">
    <source>
        <dbReference type="EMBL" id="KAJ5475561.1"/>
    </source>
</evidence>
<dbReference type="InterPro" id="IPR051633">
    <property type="entry name" value="AceTr"/>
</dbReference>
<gene>
    <name evidence="7" type="ORF">N7539_007848</name>
</gene>
<keyword evidence="4 6" id="KW-1133">Transmembrane helix</keyword>
<evidence type="ECO:0000256" key="2">
    <source>
        <dbReference type="ARBA" id="ARBA00005587"/>
    </source>
</evidence>
<evidence type="ECO:0000313" key="8">
    <source>
        <dbReference type="Proteomes" id="UP001148312"/>
    </source>
</evidence>
<dbReference type="InterPro" id="IPR047622">
    <property type="entry name" value="GPR1_FUN34_YAAH"/>
</dbReference>
<keyword evidence="3 6" id="KW-0812">Transmembrane</keyword>
<evidence type="ECO:0000256" key="3">
    <source>
        <dbReference type="ARBA" id="ARBA00022692"/>
    </source>
</evidence>
<feature type="transmembrane region" description="Helical" evidence="6">
    <location>
        <begin position="209"/>
        <end position="228"/>
    </location>
</feature>
<reference evidence="7" key="1">
    <citation type="submission" date="2022-12" db="EMBL/GenBank/DDBJ databases">
        <authorList>
            <person name="Petersen C."/>
        </authorList>
    </citation>
    <scope>NUCLEOTIDE SEQUENCE</scope>
    <source>
        <strain evidence="7">IBT 30728</strain>
    </source>
</reference>
<feature type="transmembrane region" description="Helical" evidence="6">
    <location>
        <begin position="86"/>
        <end position="104"/>
    </location>
</feature>
<reference evidence="7" key="2">
    <citation type="journal article" date="2023" name="IMA Fungus">
        <title>Comparative genomic study of the Penicillium genus elucidates a diverse pangenome and 15 lateral gene transfer events.</title>
        <authorList>
            <person name="Petersen C."/>
            <person name="Sorensen T."/>
            <person name="Nielsen M.R."/>
            <person name="Sondergaard T.E."/>
            <person name="Sorensen J.L."/>
            <person name="Fitzpatrick D.A."/>
            <person name="Frisvad J.C."/>
            <person name="Nielsen K.L."/>
        </authorList>
    </citation>
    <scope>NUCLEOTIDE SEQUENCE</scope>
    <source>
        <strain evidence="7">IBT 30728</strain>
    </source>
</reference>
<proteinExistence type="inferred from homology"/>
<feature type="transmembrane region" description="Helical" evidence="6">
    <location>
        <begin position="248"/>
        <end position="266"/>
    </location>
</feature>
<feature type="transmembrane region" description="Helical" evidence="6">
    <location>
        <begin position="145"/>
        <end position="164"/>
    </location>
</feature>
<dbReference type="Pfam" id="PF01184">
    <property type="entry name" value="Gpr1_Fun34_YaaH"/>
    <property type="match status" value="1"/>
</dbReference>
<protein>
    <submittedName>
        <fullName evidence="7">Acetate permease A</fullName>
    </submittedName>
</protein>
<sequence>MASTTKMVELQQIKGPSEPYDPILISDSQSSTPICSQLLHEHVLMPSPFSATVTPILDNGEIVRGPPRHVHNSQDQDLQHPRRPRAIANPAPLGLCAFALTAFVSNMMNVRLGLSIAAENVASALIYGGAVQLIVGMWEIYVGNAFSATSFGSYGAYWISFGLLSNLEKNEYVPAYDSVCQKETLMGIFLMAWFTLTTLLLLCTLKTNLATFLLFLFLDLNYLFLAIAHLHCTPSTADTHPPPHLPAALLKTGGSFGLLAALAAWYNAFAGIFDARTGFFDLPVGVFPWAGDGDGDGKGRGRKTGRGRDGVVLA</sequence>
<keyword evidence="8" id="KW-1185">Reference proteome</keyword>
<dbReference type="GeneID" id="81627698"/>
<evidence type="ECO:0000256" key="6">
    <source>
        <dbReference type="SAM" id="Phobius"/>
    </source>
</evidence>
<organism evidence="7 8">
    <name type="scientific">Penicillium diatomitis</name>
    <dbReference type="NCBI Taxonomy" id="2819901"/>
    <lineage>
        <taxon>Eukaryota</taxon>
        <taxon>Fungi</taxon>
        <taxon>Dikarya</taxon>
        <taxon>Ascomycota</taxon>
        <taxon>Pezizomycotina</taxon>
        <taxon>Eurotiomycetes</taxon>
        <taxon>Eurotiomycetidae</taxon>
        <taxon>Eurotiales</taxon>
        <taxon>Aspergillaceae</taxon>
        <taxon>Penicillium</taxon>
    </lineage>
</organism>
<dbReference type="PROSITE" id="PS01114">
    <property type="entry name" value="GPR1_FUN34_YAAH"/>
    <property type="match status" value="1"/>
</dbReference>
<dbReference type="InterPro" id="IPR000791">
    <property type="entry name" value="Gpr1/Fun34/SatP-like"/>
</dbReference>
<dbReference type="NCBIfam" id="NF038013">
    <property type="entry name" value="AceTr_1"/>
    <property type="match status" value="1"/>
</dbReference>
<name>A0A9W9WUH0_9EURO</name>
<evidence type="ECO:0000256" key="5">
    <source>
        <dbReference type="ARBA" id="ARBA00023136"/>
    </source>
</evidence>
<feature type="transmembrane region" description="Helical" evidence="6">
    <location>
        <begin position="184"/>
        <end position="202"/>
    </location>
</feature>
<dbReference type="GO" id="GO:0005886">
    <property type="term" value="C:plasma membrane"/>
    <property type="evidence" value="ECO:0007669"/>
    <property type="project" value="TreeGrafter"/>
</dbReference>
<dbReference type="GO" id="GO:0015123">
    <property type="term" value="F:acetate transmembrane transporter activity"/>
    <property type="evidence" value="ECO:0007669"/>
    <property type="project" value="TreeGrafter"/>
</dbReference>
<dbReference type="Proteomes" id="UP001148312">
    <property type="component" value="Unassembled WGS sequence"/>
</dbReference>
<evidence type="ECO:0000256" key="1">
    <source>
        <dbReference type="ARBA" id="ARBA00004141"/>
    </source>
</evidence>
<feature type="transmembrane region" description="Helical" evidence="6">
    <location>
        <begin position="116"/>
        <end position="138"/>
    </location>
</feature>